<feature type="domain" description="Cadherin" evidence="14">
    <location>
        <begin position="839"/>
        <end position="939"/>
    </location>
</feature>
<dbReference type="InterPro" id="IPR020894">
    <property type="entry name" value="Cadherin_CS"/>
</dbReference>
<keyword evidence="3" id="KW-0245">EGF-like domain</keyword>
<keyword evidence="11" id="KW-1015">Disulfide bond</keyword>
<dbReference type="HOGENOM" id="CLU_001354_0_0_1"/>
<evidence type="ECO:0000256" key="2">
    <source>
        <dbReference type="ARBA" id="ARBA00022475"/>
    </source>
</evidence>
<organism evidence="15 16">
    <name type="scientific">Trichoplax adhaerens</name>
    <name type="common">Trichoplax reptans</name>
    <dbReference type="NCBI Taxonomy" id="10228"/>
    <lineage>
        <taxon>Eukaryota</taxon>
        <taxon>Metazoa</taxon>
        <taxon>Placozoa</taxon>
        <taxon>Uniplacotomia</taxon>
        <taxon>Trichoplacea</taxon>
        <taxon>Trichoplacidae</taxon>
        <taxon>Trichoplax</taxon>
    </lineage>
</organism>
<feature type="domain" description="Cadherin" evidence="14">
    <location>
        <begin position="442"/>
        <end position="533"/>
    </location>
</feature>
<keyword evidence="7 13" id="KW-0106">Calcium</keyword>
<dbReference type="FunFam" id="2.60.40.60:FF:000024">
    <property type="entry name" value="FAT atypical cadherin 3"/>
    <property type="match status" value="1"/>
</dbReference>
<name>B3RVM9_TRIAD</name>
<gene>
    <name evidence="15" type="ORF">TRIADDRAFT_84</name>
</gene>
<dbReference type="InterPro" id="IPR015919">
    <property type="entry name" value="Cadherin-like_sf"/>
</dbReference>
<comment type="subcellular location">
    <subcellularLocation>
        <location evidence="1">Cell membrane</location>
        <topology evidence="1">Single-pass membrane protein</topology>
    </subcellularLocation>
</comment>
<dbReference type="GO" id="GO:0007156">
    <property type="term" value="P:homophilic cell adhesion via plasma membrane adhesion molecules"/>
    <property type="evidence" value="ECO:0007669"/>
    <property type="project" value="InterPro"/>
</dbReference>
<evidence type="ECO:0000256" key="4">
    <source>
        <dbReference type="ARBA" id="ARBA00022692"/>
    </source>
</evidence>
<dbReference type="InterPro" id="IPR002126">
    <property type="entry name" value="Cadherin-like_dom"/>
</dbReference>
<dbReference type="PANTHER" id="PTHR24027:SF422">
    <property type="entry name" value="CADHERIN DOMAIN-CONTAINING PROTEIN"/>
    <property type="match status" value="1"/>
</dbReference>
<dbReference type="CTD" id="6752774"/>
<dbReference type="Proteomes" id="UP000009022">
    <property type="component" value="Unassembled WGS sequence"/>
</dbReference>
<dbReference type="FunFam" id="2.60.40.60:FF:000116">
    <property type="entry name" value="Dachsous cadherin-related 2"/>
    <property type="match status" value="1"/>
</dbReference>
<feature type="domain" description="Cadherin" evidence="14">
    <location>
        <begin position="215"/>
        <end position="319"/>
    </location>
</feature>
<proteinExistence type="predicted"/>
<evidence type="ECO:0000313" key="16">
    <source>
        <dbReference type="Proteomes" id="UP000009022"/>
    </source>
</evidence>
<evidence type="ECO:0000256" key="8">
    <source>
        <dbReference type="ARBA" id="ARBA00022889"/>
    </source>
</evidence>
<feature type="domain" description="Cadherin" evidence="14">
    <location>
        <begin position="633"/>
        <end position="836"/>
    </location>
</feature>
<dbReference type="FunFam" id="2.60.40.60:FF:000013">
    <property type="entry name" value="Cadherin EGF LAG seven-pass G-type receptor"/>
    <property type="match status" value="1"/>
</dbReference>
<dbReference type="Gene3D" id="2.60.40.60">
    <property type="entry name" value="Cadherins"/>
    <property type="match status" value="19"/>
</dbReference>
<dbReference type="CDD" id="cd11304">
    <property type="entry name" value="Cadherin_repeat"/>
    <property type="match status" value="19"/>
</dbReference>
<keyword evidence="12" id="KW-0325">Glycoprotein</keyword>
<feature type="domain" description="Cadherin" evidence="14">
    <location>
        <begin position="1041"/>
        <end position="1151"/>
    </location>
</feature>
<dbReference type="PRINTS" id="PR00205">
    <property type="entry name" value="CADHERIN"/>
</dbReference>
<dbReference type="GO" id="GO:0005912">
    <property type="term" value="C:adherens junction"/>
    <property type="evidence" value="ECO:0000318"/>
    <property type="project" value="GO_Central"/>
</dbReference>
<keyword evidence="2" id="KW-1003">Cell membrane</keyword>
<dbReference type="PhylomeDB" id="B3RVM9"/>
<feature type="domain" description="Cadherin" evidence="14">
    <location>
        <begin position="8"/>
        <end position="113"/>
    </location>
</feature>
<feature type="domain" description="Cadherin" evidence="14">
    <location>
        <begin position="534"/>
        <end position="631"/>
    </location>
</feature>
<feature type="domain" description="Cadherin" evidence="14">
    <location>
        <begin position="1577"/>
        <end position="1684"/>
    </location>
</feature>
<feature type="domain" description="Cadherin" evidence="14">
    <location>
        <begin position="1254"/>
        <end position="1365"/>
    </location>
</feature>
<dbReference type="InterPro" id="IPR039808">
    <property type="entry name" value="Cadherin"/>
</dbReference>
<evidence type="ECO:0000256" key="3">
    <source>
        <dbReference type="ARBA" id="ARBA00022536"/>
    </source>
</evidence>
<dbReference type="GO" id="GO:0007163">
    <property type="term" value="P:establishment or maintenance of cell polarity"/>
    <property type="evidence" value="ECO:0007669"/>
    <property type="project" value="UniProtKB-ARBA"/>
</dbReference>
<dbReference type="FunFam" id="2.60.40.60:FF:000080">
    <property type="entry name" value="FAT atypical cadherin 1"/>
    <property type="match status" value="1"/>
</dbReference>
<keyword evidence="8" id="KW-0130">Cell adhesion</keyword>
<evidence type="ECO:0000313" key="15">
    <source>
        <dbReference type="EMBL" id="EDV26024.1"/>
    </source>
</evidence>
<evidence type="ECO:0000256" key="5">
    <source>
        <dbReference type="ARBA" id="ARBA00022729"/>
    </source>
</evidence>
<evidence type="ECO:0000256" key="9">
    <source>
        <dbReference type="ARBA" id="ARBA00022989"/>
    </source>
</evidence>
<feature type="domain" description="Cadherin" evidence="14">
    <location>
        <begin position="1789"/>
        <end position="1894"/>
    </location>
</feature>
<dbReference type="RefSeq" id="XP_002112057.1">
    <property type="nucleotide sequence ID" value="XM_002112021.1"/>
</dbReference>
<feature type="domain" description="Cadherin" evidence="14">
    <location>
        <begin position="114"/>
        <end position="214"/>
    </location>
</feature>
<dbReference type="EMBL" id="DS985244">
    <property type="protein sequence ID" value="EDV26024.1"/>
    <property type="molecule type" value="Genomic_DNA"/>
</dbReference>
<feature type="non-terminal residue" evidence="15">
    <location>
        <position position="2004"/>
    </location>
</feature>
<feature type="domain" description="Cadherin" evidence="14">
    <location>
        <begin position="1896"/>
        <end position="2000"/>
    </location>
</feature>
<dbReference type="FunFam" id="2.60.40.60:FF:000232">
    <property type="entry name" value="Neural-cadherin"/>
    <property type="match status" value="1"/>
</dbReference>
<dbReference type="SUPFAM" id="SSF49313">
    <property type="entry name" value="Cadherin-like"/>
    <property type="match status" value="19"/>
</dbReference>
<feature type="domain" description="Cadherin" evidence="14">
    <location>
        <begin position="1476"/>
        <end position="1576"/>
    </location>
</feature>
<dbReference type="GO" id="GO:0005886">
    <property type="term" value="C:plasma membrane"/>
    <property type="evidence" value="ECO:0000318"/>
    <property type="project" value="GO_Central"/>
</dbReference>
<dbReference type="KEGG" id="tad:TRIADDRAFT_84"/>
<dbReference type="GeneID" id="6752774"/>
<evidence type="ECO:0000256" key="10">
    <source>
        <dbReference type="ARBA" id="ARBA00023136"/>
    </source>
</evidence>
<feature type="domain" description="Cadherin" evidence="14">
    <location>
        <begin position="1152"/>
        <end position="1253"/>
    </location>
</feature>
<feature type="domain" description="Cadherin" evidence="14">
    <location>
        <begin position="940"/>
        <end position="1039"/>
    </location>
</feature>
<dbReference type="PANTHER" id="PTHR24027">
    <property type="entry name" value="CADHERIN-23"/>
    <property type="match status" value="1"/>
</dbReference>
<dbReference type="FunFam" id="2.60.40.60:FF:000058">
    <property type="entry name" value="FAT atypical cadherin 3"/>
    <property type="match status" value="2"/>
</dbReference>
<feature type="domain" description="Cadherin" evidence="14">
    <location>
        <begin position="1685"/>
        <end position="1788"/>
    </location>
</feature>
<dbReference type="GO" id="GO:0044331">
    <property type="term" value="P:cell-cell adhesion mediated by cadherin"/>
    <property type="evidence" value="ECO:0000318"/>
    <property type="project" value="GO_Central"/>
</dbReference>
<keyword evidence="16" id="KW-1185">Reference proteome</keyword>
<evidence type="ECO:0000256" key="12">
    <source>
        <dbReference type="ARBA" id="ARBA00023180"/>
    </source>
</evidence>
<dbReference type="Pfam" id="PF00028">
    <property type="entry name" value="Cadherin"/>
    <property type="match status" value="18"/>
</dbReference>
<sequence length="2004" mass="220894">NKNQPQFTQPIYSAVIKEDTALDTSVLKVTARDQDNNEDGQITYSILSATPYFGYFTIESNTGIVRTTRILDYEFTTQYWLTIQARDGGTPSRSTICRTIVQIVDVDDNTPQFEQVVYNTSLPESLPPNSFVTVVRAIDIDSPSNAIVTYSLDPSTITNPPTFSISANDGIVRTLRPLDRELRSYYELRVITSAQTSTLLTIRVVDINDNMPEFTSSNYFIEVPENMGYNPNLLCIHAVDHDEGDNARIIYSITGGNSDGLFSIHSQTGLLSAQNLNYEQRSSYLLIVRAVDHGRLGYTTARASVMVTLRDVNDHPPEFSQTSYYTKIGEDAPVGTTLIQMNATDPDHGNNGQITYSIDSFGSPQSNSYFAIDPKTAVIRTRRSLDYEQQRHHSITIRAVDGGTPSRQSLARVQVAVDDRNDNKPQFVADTPKFRFIFVTVPVGKVIARLTATDPDDGANGRVTYSLVEDASKEGRFDVDSITGDVKVVKPLNRIDFQYGLTIRATDGGTTPKYDEVTLFIGINFPPVTPPYFVQANFLVAVRENSPIDTTVTKLTTTLTNPYFIIAFPNITQFKINPRTGLITVGATIDREANMKYKLITQVSPITSGIDFTTRIVEVTVIDFNDNKPIFTMPAPYEATVNENAVVGTSVYRLRASDADEGSNSLVEYQLDPSSSGPFSVNPVTGVITTTGAKLQLGQRIQLVVRAVDKGNPPQTSDDAVILVRVENRPPQFTQSRYRATVAESQLRNLPILTVRAISFSGRGIIYSILNGNVNSRFTINADTGLITAPFGLDYENDQHDYTLTIRATESEANPLSSQVQATITITDSNDCTPQFTKTEYEPSQAIPETASVGTQVVQVSATDCDSGTSGQLRYSIQSEYFKIDEVSGAVEISKQLNYENKQVYSFIVTVQDLGTPSRSSQARVTIPVIDTNDEAPKFSLENYRFSVDENAPGGETVATVIAFDLDSKVITYTIIGGNTEGNFVIDSVSGVIRLRSNPNPNFRQRSYSLRVAASDSRLTGYTNVIIDINDINDHKPVFTQCNTYAPTIAEHQPSGSTVLTVTASDDDEGSFGLISYSLVLDANQPKHFNIDAKTGAITTNREFDRERQSLYSITVRATDGGNNSSLSEVMSGFCTFNVRVTDINDNSPSFEFKQYFGSVLLNVPINTRIITLVASDNDTGNSGAVTYSLDQSDDALYFQIDPTNGILSTARSLDGNKREYRFLAVAIDNGQPPLQSVAPVVIQVQTNNAARFTQDRYQAQIVESANVGTIVATVNAYMAGDDSNAWIATYALEPGNLPKTNNPPKFSINIITGQIGVTDSLDYEVTPQFELKVIGRLDNGNQQVTTFSTVIIQIIDVNDNPPRFTLALYSQYVRENTPVGTPLEGNQIKAIDRDGNSSTLIIYSLVEDIPASRGKFLINARTGQIRTAVVFDRESSLRYYTVIVKATDNGKPPQSSTSSVRVQILDVNDSPPRFAEQYYTATVAENVETGYVVTTVTATDEDSSENTKLSYFFIKGNHDSRFAVDNNGRITVEKYLNYEKETSYSLTLQAFDGRFYGTTIVNISVTDVNDNRPQFTKFSYTARIKEDTPIGTTLFNIYATDPDKTVGNLLTYSLRGQGITDVDPPLFIVEQTGVVKTNARLDRETKDVYEFSCVATDNGEPQLSSFADCRVYLDDVNDERPYFPDQPYIGYALENAPPPVNVRPVTALDNDIGNNSRFIYSLVDDADGTFTIDADNGMIKTQRQLDREAVANYTVIVRATDRGQPPLSGQVNVLIQVTDSNDHSPHFKTSMFSANISEHAPLGFPILRLEASDNDIGSNGALLYSIISGNTPVQFAVDAESGLLTVSENKLDYESKQFYNLTVMVQDRGVPTLKDTAYIEIYIGDFNDIPPRFTNPTSQNITISEAARPGLFVTQVIASDPEQGRNGELFYSIVAGDPIQSFAIDPLTGVITVRLPLDREIFIPLRYHGKIMENRKKTQNVTQLKAIDPDSANNGAPFTFTLL</sequence>
<feature type="domain" description="Cadherin" evidence="14">
    <location>
        <begin position="320"/>
        <end position="427"/>
    </location>
</feature>
<accession>B3RVM9</accession>
<feature type="domain" description="Cadherin" evidence="14">
    <location>
        <begin position="1366"/>
        <end position="1475"/>
    </location>
</feature>
<dbReference type="InParanoid" id="B3RVM9"/>
<dbReference type="FunFam" id="2.60.40.60:FF:000020">
    <property type="entry name" value="Dachsous cadherin-related 1b"/>
    <property type="match status" value="4"/>
</dbReference>
<evidence type="ECO:0000256" key="7">
    <source>
        <dbReference type="ARBA" id="ARBA00022837"/>
    </source>
</evidence>
<keyword evidence="5" id="KW-0732">Signal</keyword>
<dbReference type="SMART" id="SM00112">
    <property type="entry name" value="CA"/>
    <property type="match status" value="19"/>
</dbReference>
<keyword evidence="6" id="KW-0677">Repeat</keyword>
<dbReference type="PROSITE" id="PS00232">
    <property type="entry name" value="CADHERIN_1"/>
    <property type="match status" value="6"/>
</dbReference>
<protein>
    <recommendedName>
        <fullName evidence="14">Cadherin domain-containing protein</fullName>
    </recommendedName>
</protein>
<evidence type="ECO:0000256" key="1">
    <source>
        <dbReference type="ARBA" id="ARBA00004162"/>
    </source>
</evidence>
<evidence type="ECO:0000259" key="14">
    <source>
        <dbReference type="PROSITE" id="PS50268"/>
    </source>
</evidence>
<evidence type="ECO:0000256" key="11">
    <source>
        <dbReference type="ARBA" id="ARBA00023157"/>
    </source>
</evidence>
<dbReference type="eggNOG" id="KOG1219">
    <property type="taxonomic scope" value="Eukaryota"/>
</dbReference>
<dbReference type="GO" id="GO:0005509">
    <property type="term" value="F:calcium ion binding"/>
    <property type="evidence" value="ECO:0007669"/>
    <property type="project" value="UniProtKB-UniRule"/>
</dbReference>
<dbReference type="OMA" id="SHRMYCA"/>
<evidence type="ECO:0000256" key="13">
    <source>
        <dbReference type="PROSITE-ProRule" id="PRU00043"/>
    </source>
</evidence>
<dbReference type="PROSITE" id="PS50268">
    <property type="entry name" value="CADHERIN_2"/>
    <property type="match status" value="18"/>
</dbReference>
<reference evidence="15 16" key="1">
    <citation type="journal article" date="2008" name="Nature">
        <title>The Trichoplax genome and the nature of placozoans.</title>
        <authorList>
            <person name="Srivastava M."/>
            <person name="Begovic E."/>
            <person name="Chapman J."/>
            <person name="Putnam N.H."/>
            <person name="Hellsten U."/>
            <person name="Kawashima T."/>
            <person name="Kuo A."/>
            <person name="Mitros T."/>
            <person name="Salamov A."/>
            <person name="Carpenter M.L."/>
            <person name="Signorovitch A.Y."/>
            <person name="Moreno M.A."/>
            <person name="Kamm K."/>
            <person name="Grimwood J."/>
            <person name="Schmutz J."/>
            <person name="Shapiro H."/>
            <person name="Grigoriev I.V."/>
            <person name="Buss L.W."/>
            <person name="Schierwater B."/>
            <person name="Dellaporta S.L."/>
            <person name="Rokhsar D.S."/>
        </authorList>
    </citation>
    <scope>NUCLEOTIDE SEQUENCE [LARGE SCALE GENOMIC DNA]</scope>
    <source>
        <strain evidence="15 16">Grell-BS-1999</strain>
    </source>
</reference>
<keyword evidence="10" id="KW-0472">Membrane</keyword>
<dbReference type="FunFam" id="2.60.40.60:FF:000015">
    <property type="entry name" value="FAT atypical cadherin 1"/>
    <property type="match status" value="2"/>
</dbReference>
<dbReference type="STRING" id="10228.B3RVM9"/>
<dbReference type="FunFam" id="2.60.40.60:FF:000033">
    <property type="entry name" value="FAT atypical cadherin 1"/>
    <property type="match status" value="2"/>
</dbReference>
<feature type="non-terminal residue" evidence="15">
    <location>
        <position position="1"/>
    </location>
</feature>
<dbReference type="OrthoDB" id="6252479at2759"/>
<keyword evidence="9" id="KW-1133">Transmembrane helix</keyword>
<evidence type="ECO:0000256" key="6">
    <source>
        <dbReference type="ARBA" id="ARBA00022737"/>
    </source>
</evidence>
<keyword evidence="4" id="KW-0812">Transmembrane</keyword>